<gene>
    <name evidence="5" type="ordered locus">Tery_2055</name>
</gene>
<dbReference type="OrthoDB" id="468599at2"/>
<dbReference type="GO" id="GO:0005509">
    <property type="term" value="F:calcium ion binding"/>
    <property type="evidence" value="ECO:0007669"/>
    <property type="project" value="InterPro"/>
</dbReference>
<feature type="domain" description="CHRD" evidence="4">
    <location>
        <begin position="11"/>
        <end position="141"/>
    </location>
</feature>
<evidence type="ECO:0000259" key="4">
    <source>
        <dbReference type="SMART" id="SM00754"/>
    </source>
</evidence>
<dbReference type="InterPro" id="IPR010895">
    <property type="entry name" value="CHRD"/>
</dbReference>
<evidence type="ECO:0000313" key="5">
    <source>
        <dbReference type="EMBL" id="ABG51296.1"/>
    </source>
</evidence>
<dbReference type="EMBL" id="CP000393">
    <property type="protein sequence ID" value="ABG51296.1"/>
    <property type="molecule type" value="Genomic_DNA"/>
</dbReference>
<feature type="domain" description="CHRD" evidence="4">
    <location>
        <begin position="290"/>
        <end position="420"/>
    </location>
</feature>
<dbReference type="SMART" id="SM00754">
    <property type="entry name" value="CHRD"/>
    <property type="match status" value="3"/>
</dbReference>
<dbReference type="STRING" id="203124.Tery_2055"/>
<name>Q113M8_TRIEI</name>
<protein>
    <submittedName>
        <fullName evidence="5">Hemolysin-type calcium-binding region</fullName>
    </submittedName>
</protein>
<dbReference type="PRINTS" id="PR00313">
    <property type="entry name" value="CABNDNGRPT"/>
</dbReference>
<dbReference type="Pfam" id="PF07452">
    <property type="entry name" value="CHRD"/>
    <property type="match status" value="3"/>
</dbReference>
<dbReference type="PANTHER" id="PTHR38340:SF1">
    <property type="entry name" value="S-LAYER PROTEIN"/>
    <property type="match status" value="1"/>
</dbReference>
<accession>Q113M8</accession>
<evidence type="ECO:0000256" key="1">
    <source>
        <dbReference type="ARBA" id="ARBA00004613"/>
    </source>
</evidence>
<dbReference type="GO" id="GO:0005576">
    <property type="term" value="C:extracellular region"/>
    <property type="evidence" value="ECO:0007669"/>
    <property type="project" value="UniProtKB-SubCell"/>
</dbReference>
<proteinExistence type="predicted"/>
<keyword evidence="2" id="KW-0964">Secreted</keyword>
<dbReference type="Pfam" id="PF00353">
    <property type="entry name" value="HemolysinCabind"/>
    <property type="match status" value="3"/>
</dbReference>
<dbReference type="InterPro" id="IPR001343">
    <property type="entry name" value="Hemolysn_Ca-bd"/>
</dbReference>
<feature type="region of interest" description="Disordered" evidence="3">
    <location>
        <begin position="511"/>
        <end position="531"/>
    </location>
</feature>
<dbReference type="PROSITE" id="PS00330">
    <property type="entry name" value="HEMOLYSIN_CALCIUM"/>
    <property type="match status" value="3"/>
</dbReference>
<organism evidence="5">
    <name type="scientific">Trichodesmium erythraeum (strain IMS101)</name>
    <dbReference type="NCBI Taxonomy" id="203124"/>
    <lineage>
        <taxon>Bacteria</taxon>
        <taxon>Bacillati</taxon>
        <taxon>Cyanobacteriota</taxon>
        <taxon>Cyanophyceae</taxon>
        <taxon>Oscillatoriophycideae</taxon>
        <taxon>Oscillatoriales</taxon>
        <taxon>Microcoleaceae</taxon>
        <taxon>Trichodesmium</taxon>
    </lineage>
</organism>
<dbReference type="PANTHER" id="PTHR38340">
    <property type="entry name" value="S-LAYER PROTEIN"/>
    <property type="match status" value="1"/>
</dbReference>
<dbReference type="HOGENOM" id="CLU_420302_0_0_3"/>
<evidence type="ECO:0000256" key="3">
    <source>
        <dbReference type="SAM" id="MobiDB-lite"/>
    </source>
</evidence>
<dbReference type="KEGG" id="ter:Tery_2055"/>
<dbReference type="InterPro" id="IPR018511">
    <property type="entry name" value="Hemolysin-typ_Ca-bd_CS"/>
</dbReference>
<reference evidence="5" key="1">
    <citation type="submission" date="2006-06" db="EMBL/GenBank/DDBJ databases">
        <title>Complete sequence of Trichodesmium erythraeum IMS101.</title>
        <authorList>
            <consortium name="US DOE Joint Genome Institute"/>
            <person name="Copeland A."/>
            <person name="Lucas S."/>
            <person name="Lapidus A."/>
            <person name="Barry K."/>
            <person name="Detter J.C."/>
            <person name="Glavina del Rio T."/>
            <person name="Hammon N."/>
            <person name="Israni S."/>
            <person name="Dalin E."/>
            <person name="Tice H."/>
            <person name="Pitluck S."/>
            <person name="Kiss H."/>
            <person name="Munk A.C."/>
            <person name="Brettin T."/>
            <person name="Bruce D."/>
            <person name="Han C."/>
            <person name="Tapia R."/>
            <person name="Gilna P."/>
            <person name="Schmutz J."/>
            <person name="Larimer F."/>
            <person name="Land M."/>
            <person name="Hauser L."/>
            <person name="Kyrpides N."/>
            <person name="Kim E."/>
            <person name="Richardson P."/>
        </authorList>
    </citation>
    <scope>NUCLEOTIDE SEQUENCE [LARGE SCALE GENOMIC DNA]</scope>
    <source>
        <strain evidence="5">IMS101</strain>
    </source>
</reference>
<comment type="subcellular location">
    <subcellularLocation>
        <location evidence="1">Secreted</location>
    </subcellularLocation>
</comment>
<evidence type="ECO:0000256" key="2">
    <source>
        <dbReference type="ARBA" id="ARBA00022525"/>
    </source>
</evidence>
<dbReference type="InterPro" id="IPR050557">
    <property type="entry name" value="RTX_toxin/Mannuronan_C5-epim"/>
</dbReference>
<feature type="domain" description="CHRD" evidence="4">
    <location>
        <begin position="149"/>
        <end position="279"/>
    </location>
</feature>
<dbReference type="InterPro" id="IPR011049">
    <property type="entry name" value="Serralysin-like_metalloprot_C"/>
</dbReference>
<dbReference type="RefSeq" id="WP_011611667.1">
    <property type="nucleotide sequence ID" value="NC_008312.1"/>
</dbReference>
<dbReference type="AlphaFoldDB" id="Q113M8"/>
<dbReference type="SUPFAM" id="SSF51120">
    <property type="entry name" value="beta-Roll"/>
    <property type="match status" value="2"/>
</dbReference>
<dbReference type="Gene3D" id="2.150.10.10">
    <property type="entry name" value="Serralysin-like metalloprotease, C-terminal"/>
    <property type="match status" value="2"/>
</dbReference>
<dbReference type="eggNOG" id="COG2931">
    <property type="taxonomic scope" value="Bacteria"/>
</dbReference>
<sequence length="652" mass="69229">MARYSFDKFFFGPSLFISEQQEVPPVEDSPAVGGFTALLLDNILLIDGKFKELSSPLLPLGGVDSEENIESPIHLHQGEIGQNGGIVRNLNRFEIDDRSGRFNGAFTLTDPELETAKADAFYINLHTENNPSGELRGQVNFLDGLQISFGLGLPMSESFEVPPVADSPAEGIINATLDDNTLIIQGTFSGLSSDLFSVGGTDLEGNAESSVHLHQGLANSTGGIARNFNVTDNGDGSGGFLGSFSLSDDEVVAAKSGNFYVNLHTENNLGGELRAQVLVNETAPGNDALVGFLPMLESQVVDLDSNTQAGGVFSSELLGNNFNIFGRFFGLSSDLFNVGPEQDSEGNSQSSAQLYLGEIGENGAFLRNLTVFETDGNSGFFSGNFTLDETEVAAVESGGVYINLHTQNNQSGELRGQVILENMNTVIPVENVVFNGDKRDNNIQAGFADDKVRGFAGDDRLNGLAGNDRILGDDGNDTLIGARGNDTLLGQDGDDFLQGRPGFDILLGGRGDDTLNGGQGRDRLNGGPGDDELTGGASIDRFIFNTNKEFNSQDIGTDRITDFNIGQDRILLDLDTFTALDSSADAGLSEDDFATVSSESDAETAEAAIVYNSVSGALYYNTNGSEDGFGIGAEFANLDNSPVLATSNFQLR</sequence>